<evidence type="ECO:0000256" key="4">
    <source>
        <dbReference type="ARBA" id="ARBA00022801"/>
    </source>
</evidence>
<keyword evidence="3" id="KW-0064">Aspartyl protease</keyword>
<name>A0A6J4Q324_9ACTN</name>
<gene>
    <name evidence="5" type="ORF">AVDCRST_MAG22-2961</name>
</gene>
<evidence type="ECO:0000256" key="1">
    <source>
        <dbReference type="ARBA" id="ARBA00006814"/>
    </source>
</evidence>
<dbReference type="PANTHER" id="PTHR30302:SF1">
    <property type="entry name" value="HYDROGENASE 2 MATURATION PROTEASE"/>
    <property type="match status" value="1"/>
</dbReference>
<evidence type="ECO:0000256" key="2">
    <source>
        <dbReference type="ARBA" id="ARBA00022670"/>
    </source>
</evidence>
<dbReference type="InterPro" id="IPR023430">
    <property type="entry name" value="Pept_HybD-like_dom_sf"/>
</dbReference>
<evidence type="ECO:0000256" key="3">
    <source>
        <dbReference type="ARBA" id="ARBA00022750"/>
    </source>
</evidence>
<protein>
    <recommendedName>
        <fullName evidence="6">Hydrogenase maturation protease</fullName>
    </recommendedName>
</protein>
<evidence type="ECO:0008006" key="6">
    <source>
        <dbReference type="Google" id="ProtNLM"/>
    </source>
</evidence>
<dbReference type="PANTHER" id="PTHR30302">
    <property type="entry name" value="HYDROGENASE 1 MATURATION PROTEASE"/>
    <property type="match status" value="1"/>
</dbReference>
<keyword evidence="2" id="KW-0645">Protease</keyword>
<dbReference type="InterPro" id="IPR000671">
    <property type="entry name" value="Peptidase_A31"/>
</dbReference>
<dbReference type="Pfam" id="PF01750">
    <property type="entry name" value="HycI"/>
    <property type="match status" value="1"/>
</dbReference>
<dbReference type="GO" id="GO:0016485">
    <property type="term" value="P:protein processing"/>
    <property type="evidence" value="ECO:0007669"/>
    <property type="project" value="TreeGrafter"/>
</dbReference>
<dbReference type="GO" id="GO:0008047">
    <property type="term" value="F:enzyme activator activity"/>
    <property type="evidence" value="ECO:0007669"/>
    <property type="project" value="InterPro"/>
</dbReference>
<dbReference type="EMBL" id="CADCUV010000137">
    <property type="protein sequence ID" value="CAA9426715.1"/>
    <property type="molecule type" value="Genomic_DNA"/>
</dbReference>
<dbReference type="PRINTS" id="PR00446">
    <property type="entry name" value="HYDRGNUPTAKE"/>
</dbReference>
<dbReference type="SUPFAM" id="SSF53163">
    <property type="entry name" value="HybD-like"/>
    <property type="match status" value="1"/>
</dbReference>
<comment type="similarity">
    <text evidence="1">Belongs to the peptidase A31 family.</text>
</comment>
<dbReference type="Gene3D" id="3.40.50.1450">
    <property type="entry name" value="HybD-like"/>
    <property type="match status" value="1"/>
</dbReference>
<reference evidence="5" key="1">
    <citation type="submission" date="2020-02" db="EMBL/GenBank/DDBJ databases">
        <authorList>
            <person name="Meier V. D."/>
        </authorList>
    </citation>
    <scope>NUCLEOTIDE SEQUENCE</scope>
    <source>
        <strain evidence="5">AVDCRST_MAG22</strain>
    </source>
</reference>
<dbReference type="GO" id="GO:0004190">
    <property type="term" value="F:aspartic-type endopeptidase activity"/>
    <property type="evidence" value="ECO:0007669"/>
    <property type="project" value="UniProtKB-KW"/>
</dbReference>
<evidence type="ECO:0000313" key="5">
    <source>
        <dbReference type="EMBL" id="CAA9426715.1"/>
    </source>
</evidence>
<accession>A0A6J4Q324</accession>
<dbReference type="AlphaFoldDB" id="A0A6J4Q324"/>
<keyword evidence="4" id="KW-0378">Hydrolase</keyword>
<proteinExistence type="inferred from homology"/>
<organism evidence="5">
    <name type="scientific">uncultured Rubrobacteraceae bacterium</name>
    <dbReference type="NCBI Taxonomy" id="349277"/>
    <lineage>
        <taxon>Bacteria</taxon>
        <taxon>Bacillati</taxon>
        <taxon>Actinomycetota</taxon>
        <taxon>Rubrobacteria</taxon>
        <taxon>Rubrobacterales</taxon>
        <taxon>Rubrobacteraceae</taxon>
        <taxon>environmental samples</taxon>
    </lineage>
</organism>
<dbReference type="NCBIfam" id="TIGR00072">
    <property type="entry name" value="hydrog_prot"/>
    <property type="match status" value="1"/>
</dbReference>
<sequence length="167" mass="17967">MKPRVLVAGMGNDLRQDDGFGIVVTRRFSEAGVPEAVRVYESGIAGIGLVQELMDGYEALVIVDATDRGEEPGTVYVLEAEVPARQELTEEDRQEFLADTHLTVPSQALTLARALGFLPPSVYILGCQPKECGLGMDLSEPVERGVGQAVESLRELAGRLARQPATS</sequence>